<dbReference type="Proteomes" id="UP000471640">
    <property type="component" value="Unassembled WGS sequence"/>
</dbReference>
<proteinExistence type="predicted"/>
<evidence type="ECO:0000313" key="2">
    <source>
        <dbReference type="EMBL" id="NEX23549.1"/>
    </source>
</evidence>
<sequence>MTSNETYIPQDSDIAIYRGIFEKHHNEITGLYREAIGSGLGLVKLVFEHNNEVFRKILSVAQGISELGEGSIDRISEYSKILIDLDNKHRIMSENHKKMQIKIAITEHKLNELKLQFREEEGKYKQIIDLKENIDAKLYRSQRIKSLIQSLEIAEAINRLKKELVSNKRDITRSEAQLVLADHIRNTFRYKQYGEIHDIKRSLGSVRIIAEHFAPG</sequence>
<reference evidence="2 3" key="2">
    <citation type="submission" date="2020-02" db="EMBL/GenBank/DDBJ databases">
        <title>Genome sequences of Thiorhodococcus mannitoliphagus and Thiorhodococcus minor, purple sulfur photosynthetic bacteria in the gammaproteobacterial family, Chromatiaceae.</title>
        <authorList>
            <person name="Aviles F.A."/>
            <person name="Meyer T.E."/>
            <person name="Kyndt J.A."/>
        </authorList>
    </citation>
    <scope>NUCLEOTIDE SEQUENCE [LARGE SCALE GENOMIC DNA]</scope>
    <source>
        <strain evidence="2 3">DSM 18266</strain>
    </source>
</reference>
<reference evidence="3" key="1">
    <citation type="journal article" date="2020" name="Microbiol. Resour. Announc.">
        <title>Draft Genome Sequences of Thiorhodococcus mannitoliphagus and Thiorhodococcus minor, Purple Sulfur Photosynthetic Bacteria in the Gammaproteobacterial Family Chromatiaceae.</title>
        <authorList>
            <person name="Aviles F.A."/>
            <person name="Meyer T.E."/>
            <person name="Kyndt J.A."/>
        </authorList>
    </citation>
    <scope>NUCLEOTIDE SEQUENCE [LARGE SCALE GENOMIC DNA]</scope>
    <source>
        <strain evidence="3">DSM 18266</strain>
    </source>
</reference>
<name>A0A6P1E0W4_9GAMM</name>
<dbReference type="EMBL" id="JAAIJR010000232">
    <property type="protein sequence ID" value="NEX23549.1"/>
    <property type="molecule type" value="Genomic_DNA"/>
</dbReference>
<evidence type="ECO:0000313" key="3">
    <source>
        <dbReference type="Proteomes" id="UP000471640"/>
    </source>
</evidence>
<evidence type="ECO:0000256" key="1">
    <source>
        <dbReference type="SAM" id="Coils"/>
    </source>
</evidence>
<keyword evidence="3" id="KW-1185">Reference proteome</keyword>
<feature type="coiled-coil region" evidence="1">
    <location>
        <begin position="96"/>
        <end position="123"/>
    </location>
</feature>
<organism evidence="2 3">
    <name type="scientific">Thiorhodococcus mannitoliphagus</name>
    <dbReference type="NCBI Taxonomy" id="329406"/>
    <lineage>
        <taxon>Bacteria</taxon>
        <taxon>Pseudomonadati</taxon>
        <taxon>Pseudomonadota</taxon>
        <taxon>Gammaproteobacteria</taxon>
        <taxon>Chromatiales</taxon>
        <taxon>Chromatiaceae</taxon>
        <taxon>Thiorhodococcus</taxon>
    </lineage>
</organism>
<comment type="caution">
    <text evidence="2">The sequence shown here is derived from an EMBL/GenBank/DDBJ whole genome shotgun (WGS) entry which is preliminary data.</text>
</comment>
<dbReference type="AlphaFoldDB" id="A0A6P1E0W4"/>
<protein>
    <submittedName>
        <fullName evidence="2">Uncharacterized protein</fullName>
    </submittedName>
</protein>
<keyword evidence="1" id="KW-0175">Coiled coil</keyword>
<dbReference type="RefSeq" id="WP_164656976.1">
    <property type="nucleotide sequence ID" value="NZ_JAAIJR010000232.1"/>
</dbReference>
<accession>A0A6P1E0W4</accession>
<gene>
    <name evidence="2" type="ORF">G3480_25265</name>
</gene>